<gene>
    <name evidence="2" type="ORF">BV898_18128</name>
</gene>
<feature type="region of interest" description="Disordered" evidence="1">
    <location>
        <begin position="22"/>
        <end position="52"/>
    </location>
</feature>
<protein>
    <submittedName>
        <fullName evidence="2">Uncharacterized protein</fullName>
    </submittedName>
</protein>
<dbReference type="AlphaFoldDB" id="A0A9X6RNI8"/>
<evidence type="ECO:0000313" key="3">
    <source>
        <dbReference type="Proteomes" id="UP000192578"/>
    </source>
</evidence>
<feature type="compositionally biased region" description="Low complexity" evidence="1">
    <location>
        <begin position="37"/>
        <end position="52"/>
    </location>
</feature>
<name>A0A9X6RNI8_HYPEX</name>
<accession>A0A9X6RNI8</accession>
<dbReference type="EMBL" id="MTYJ01000340">
    <property type="protein sequence ID" value="OWA53706.1"/>
    <property type="molecule type" value="Genomic_DNA"/>
</dbReference>
<comment type="caution">
    <text evidence="2">The sequence shown here is derived from an EMBL/GenBank/DDBJ whole genome shotgun (WGS) entry which is preliminary data.</text>
</comment>
<organism evidence="2 3">
    <name type="scientific">Hypsibius exemplaris</name>
    <name type="common">Freshwater tardigrade</name>
    <dbReference type="NCBI Taxonomy" id="2072580"/>
    <lineage>
        <taxon>Eukaryota</taxon>
        <taxon>Metazoa</taxon>
        <taxon>Ecdysozoa</taxon>
        <taxon>Tardigrada</taxon>
        <taxon>Eutardigrada</taxon>
        <taxon>Parachela</taxon>
        <taxon>Hypsibioidea</taxon>
        <taxon>Hypsibiidae</taxon>
        <taxon>Hypsibius</taxon>
    </lineage>
</organism>
<reference evidence="3" key="1">
    <citation type="submission" date="2017-01" db="EMBL/GenBank/DDBJ databases">
        <title>Comparative genomics of anhydrobiosis in the tardigrade Hypsibius dujardini.</title>
        <authorList>
            <person name="Yoshida Y."/>
            <person name="Koutsovoulos G."/>
            <person name="Laetsch D."/>
            <person name="Stevens L."/>
            <person name="Kumar S."/>
            <person name="Horikawa D."/>
            <person name="Ishino K."/>
            <person name="Komine S."/>
            <person name="Tomita M."/>
            <person name="Blaxter M."/>
            <person name="Arakawa K."/>
        </authorList>
    </citation>
    <scope>NUCLEOTIDE SEQUENCE [LARGE SCALE GENOMIC DNA]</scope>
    <source>
        <strain evidence="3">Z151</strain>
    </source>
</reference>
<sequence length="176" mass="18802">MLQQRMVPLQGCWRKTICSFGPSSRESSPPWVHSATSPSSPSPGSSRRQIRSPSPHITLQLCQSFDVPGQRADGTDPNQPEQAGYSLPPNICEYVQLVNSVVIAWSGKKVTLTGILFTWAISLDAMLPPAFGIEGNMLAVPSGGCAFRPSSTPLGKLTFFLVIVPYFGVGGVGLPT</sequence>
<proteinExistence type="predicted"/>
<dbReference type="Proteomes" id="UP000192578">
    <property type="component" value="Unassembled WGS sequence"/>
</dbReference>
<evidence type="ECO:0000313" key="2">
    <source>
        <dbReference type="EMBL" id="OWA53706.1"/>
    </source>
</evidence>
<keyword evidence="3" id="KW-1185">Reference proteome</keyword>
<evidence type="ECO:0000256" key="1">
    <source>
        <dbReference type="SAM" id="MobiDB-lite"/>
    </source>
</evidence>